<dbReference type="Pfam" id="PF13309">
    <property type="entry name" value="HTH_22"/>
    <property type="match status" value="1"/>
</dbReference>
<name>A0A7W9TMQ4_CASDE</name>
<dbReference type="RefSeq" id="WP_170288428.1">
    <property type="nucleotide sequence ID" value="NZ_JACHIB010000008.1"/>
</dbReference>
<evidence type="ECO:0000259" key="1">
    <source>
        <dbReference type="Pfam" id="PF08348"/>
    </source>
</evidence>
<accession>A0A7W9TMQ4</accession>
<proteinExistence type="predicted"/>
<dbReference type="EMBL" id="JACHIB010000008">
    <property type="protein sequence ID" value="MBB6083575.1"/>
    <property type="molecule type" value="Genomic_DNA"/>
</dbReference>
<sequence length="229" mass="25071">MQKAWLPNHIALTGFLGRTLGPDYEIALYDLTEPAAAVVAIANGHVTQRTLGAPLPPLLGQWLDEPRDEQPEEWIQLADMTATGKLLRTSARVVTDEARRRAGLLTISFDDSRYRDLSERILRLRHPDSFVDSHFVSQALEDVSAAGEMPPRPSPASARGLAADILARARAELNEEPGRLRHRERLKWVGGLDARGFFGVKGAVGLLAEELGCSPATVYRYLSAVRAAG</sequence>
<dbReference type="InterPro" id="IPR039446">
    <property type="entry name" value="DauR-like"/>
</dbReference>
<evidence type="ECO:0000313" key="4">
    <source>
        <dbReference type="Proteomes" id="UP000541136"/>
    </source>
</evidence>
<dbReference type="Proteomes" id="UP000541136">
    <property type="component" value="Unassembled WGS sequence"/>
</dbReference>
<comment type="caution">
    <text evidence="3">The sequence shown here is derived from an EMBL/GenBank/DDBJ whole genome shotgun (WGS) entry which is preliminary data.</text>
</comment>
<evidence type="ECO:0000313" key="3">
    <source>
        <dbReference type="EMBL" id="MBB6083575.1"/>
    </source>
</evidence>
<dbReference type="PANTHER" id="PTHR35568">
    <property type="entry name" value="TRANSCRIPTIONAL REGULATOR DAUR"/>
    <property type="match status" value="1"/>
</dbReference>
<organism evidence="3 4">
    <name type="scientific">Castellaniella defragrans</name>
    <name type="common">Alcaligenes defragrans</name>
    <dbReference type="NCBI Taxonomy" id="75697"/>
    <lineage>
        <taxon>Bacteria</taxon>
        <taxon>Pseudomonadati</taxon>
        <taxon>Pseudomonadota</taxon>
        <taxon>Betaproteobacteria</taxon>
        <taxon>Burkholderiales</taxon>
        <taxon>Alcaligenaceae</taxon>
        <taxon>Castellaniella</taxon>
    </lineage>
</organism>
<dbReference type="PANTHER" id="PTHR35568:SF1">
    <property type="entry name" value="TRANSCRIPTIONAL REGULATOR DAUR"/>
    <property type="match status" value="1"/>
</dbReference>
<dbReference type="InterPro" id="IPR039445">
    <property type="entry name" value="DauR-like_HTH"/>
</dbReference>
<evidence type="ECO:0000259" key="2">
    <source>
        <dbReference type="Pfam" id="PF13309"/>
    </source>
</evidence>
<dbReference type="AlphaFoldDB" id="A0A7W9TMQ4"/>
<gene>
    <name evidence="3" type="ORF">HNR28_001614</name>
</gene>
<feature type="domain" description="Transcriptional regulator DauR-like HTH" evidence="2">
    <location>
        <begin position="164"/>
        <end position="222"/>
    </location>
</feature>
<protein>
    <submittedName>
        <fullName evidence="3">Putative transcriptional regulator YheO</fullName>
    </submittedName>
</protein>
<dbReference type="InterPro" id="IPR013559">
    <property type="entry name" value="YheO"/>
</dbReference>
<dbReference type="Pfam" id="PF08348">
    <property type="entry name" value="PAS_6"/>
    <property type="match status" value="1"/>
</dbReference>
<feature type="domain" description="YheO-like" evidence="1">
    <location>
        <begin position="7"/>
        <end position="118"/>
    </location>
</feature>
<reference evidence="3 4" key="1">
    <citation type="submission" date="2020-08" db="EMBL/GenBank/DDBJ databases">
        <title>Genomic Encyclopedia of Type Strains, Phase IV (KMG-IV): sequencing the most valuable type-strain genomes for metagenomic binning, comparative biology and taxonomic classification.</title>
        <authorList>
            <person name="Goeker M."/>
        </authorList>
    </citation>
    <scope>NUCLEOTIDE SEQUENCE [LARGE SCALE GENOMIC DNA]</scope>
    <source>
        <strain evidence="3 4">DSM 12141</strain>
    </source>
</reference>